<feature type="transmembrane region" description="Helical" evidence="8">
    <location>
        <begin position="61"/>
        <end position="83"/>
    </location>
</feature>
<dbReference type="RefSeq" id="WP_150699169.1">
    <property type="nucleotide sequence ID" value="NZ_CABPRZ010000023.1"/>
</dbReference>
<dbReference type="InterPro" id="IPR036259">
    <property type="entry name" value="MFS_trans_sf"/>
</dbReference>
<evidence type="ECO:0000256" key="2">
    <source>
        <dbReference type="ARBA" id="ARBA00022448"/>
    </source>
</evidence>
<evidence type="ECO:0000259" key="9">
    <source>
        <dbReference type="PROSITE" id="PS50850"/>
    </source>
</evidence>
<accession>A0A5E4YG77</accession>
<evidence type="ECO:0000256" key="4">
    <source>
        <dbReference type="ARBA" id="ARBA00022692"/>
    </source>
</evidence>
<feature type="transmembrane region" description="Helical" evidence="8">
    <location>
        <begin position="377"/>
        <end position="396"/>
    </location>
</feature>
<feature type="transmembrane region" description="Helical" evidence="8">
    <location>
        <begin position="311"/>
        <end position="329"/>
    </location>
</feature>
<keyword evidence="11" id="KW-1185">Reference proteome</keyword>
<feature type="transmembrane region" description="Helical" evidence="8">
    <location>
        <begin position="90"/>
        <end position="109"/>
    </location>
</feature>
<evidence type="ECO:0000256" key="6">
    <source>
        <dbReference type="ARBA" id="ARBA00022989"/>
    </source>
</evidence>
<feature type="transmembrane region" description="Helical" evidence="8">
    <location>
        <begin position="245"/>
        <end position="266"/>
    </location>
</feature>
<keyword evidence="3" id="KW-1003">Cell membrane</keyword>
<feature type="transmembrane region" description="Helical" evidence="8">
    <location>
        <begin position="341"/>
        <end position="365"/>
    </location>
</feature>
<dbReference type="Gene3D" id="1.20.1250.20">
    <property type="entry name" value="MFS general substrate transporter like domains"/>
    <property type="match status" value="2"/>
</dbReference>
<dbReference type="AlphaFoldDB" id="A0A5E4YG77"/>
<organism evidence="10 11">
    <name type="scientific">Pandoraea terrae</name>
    <dbReference type="NCBI Taxonomy" id="1537710"/>
    <lineage>
        <taxon>Bacteria</taxon>
        <taxon>Pseudomonadati</taxon>
        <taxon>Pseudomonadota</taxon>
        <taxon>Betaproteobacteria</taxon>
        <taxon>Burkholderiales</taxon>
        <taxon>Burkholderiaceae</taxon>
        <taxon>Pandoraea</taxon>
    </lineage>
</organism>
<dbReference type="PANTHER" id="PTHR43528:SF8">
    <property type="entry name" value="BLR0239 PROTEIN"/>
    <property type="match status" value="1"/>
</dbReference>
<keyword evidence="4 8" id="KW-0812">Transmembrane</keyword>
<dbReference type="Pfam" id="PF07690">
    <property type="entry name" value="MFS_1"/>
    <property type="match status" value="1"/>
</dbReference>
<evidence type="ECO:0000313" key="11">
    <source>
        <dbReference type="Proteomes" id="UP000414233"/>
    </source>
</evidence>
<dbReference type="FunFam" id="1.20.1250.20:FF:000001">
    <property type="entry name" value="Dicarboxylate MFS transporter"/>
    <property type="match status" value="1"/>
</dbReference>
<dbReference type="PANTHER" id="PTHR43528">
    <property type="entry name" value="ALPHA-KETOGLUTARATE PERMEASE"/>
    <property type="match status" value="1"/>
</dbReference>
<keyword evidence="5" id="KW-0769">Symport</keyword>
<feature type="transmembrane region" description="Helical" evidence="8">
    <location>
        <begin position="115"/>
        <end position="135"/>
    </location>
</feature>
<dbReference type="GO" id="GO:0015293">
    <property type="term" value="F:symporter activity"/>
    <property type="evidence" value="ECO:0007669"/>
    <property type="project" value="UniProtKB-KW"/>
</dbReference>
<gene>
    <name evidence="10" type="ORF">PTE30175_04386</name>
</gene>
<feature type="transmembrane region" description="Helical" evidence="8">
    <location>
        <begin position="286"/>
        <end position="304"/>
    </location>
</feature>
<dbReference type="OrthoDB" id="6766492at2"/>
<proteinExistence type="predicted"/>
<feature type="transmembrane region" description="Helical" evidence="8">
    <location>
        <begin position="408"/>
        <end position="425"/>
    </location>
</feature>
<dbReference type="GO" id="GO:0005886">
    <property type="term" value="C:plasma membrane"/>
    <property type="evidence" value="ECO:0007669"/>
    <property type="project" value="UniProtKB-SubCell"/>
</dbReference>
<name>A0A5E4YG77_9BURK</name>
<dbReference type="SUPFAM" id="SSF103473">
    <property type="entry name" value="MFS general substrate transporter"/>
    <property type="match status" value="1"/>
</dbReference>
<protein>
    <submittedName>
        <fullName evidence="10">Major facilitator transporter</fullName>
    </submittedName>
</protein>
<reference evidence="10 11" key="1">
    <citation type="submission" date="2019-08" db="EMBL/GenBank/DDBJ databases">
        <authorList>
            <person name="Peeters C."/>
        </authorList>
    </citation>
    <scope>NUCLEOTIDE SEQUENCE [LARGE SCALE GENOMIC DNA]</scope>
    <source>
        <strain evidence="10 11">LMG 30175</strain>
    </source>
</reference>
<keyword evidence="7 8" id="KW-0472">Membrane</keyword>
<feature type="transmembrane region" description="Helical" evidence="8">
    <location>
        <begin position="191"/>
        <end position="210"/>
    </location>
</feature>
<evidence type="ECO:0000256" key="1">
    <source>
        <dbReference type="ARBA" id="ARBA00004651"/>
    </source>
</evidence>
<feature type="transmembrane region" description="Helical" evidence="8">
    <location>
        <begin position="156"/>
        <end position="179"/>
    </location>
</feature>
<dbReference type="Proteomes" id="UP000414233">
    <property type="component" value="Unassembled WGS sequence"/>
</dbReference>
<dbReference type="InterPro" id="IPR051084">
    <property type="entry name" value="H+-coupled_symporters"/>
</dbReference>
<evidence type="ECO:0000313" key="10">
    <source>
        <dbReference type="EMBL" id="VVE47462.1"/>
    </source>
</evidence>
<feature type="domain" description="Major facilitator superfamily (MFS) profile" evidence="9">
    <location>
        <begin position="19"/>
        <end position="438"/>
    </location>
</feature>
<evidence type="ECO:0000256" key="3">
    <source>
        <dbReference type="ARBA" id="ARBA00022475"/>
    </source>
</evidence>
<keyword evidence="2" id="KW-0813">Transport</keyword>
<keyword evidence="6 8" id="KW-1133">Transmembrane helix</keyword>
<dbReference type="InterPro" id="IPR020846">
    <property type="entry name" value="MFS_dom"/>
</dbReference>
<dbReference type="PROSITE" id="PS50850">
    <property type="entry name" value="MFS"/>
    <property type="match status" value="1"/>
</dbReference>
<evidence type="ECO:0000256" key="7">
    <source>
        <dbReference type="ARBA" id="ARBA00023136"/>
    </source>
</evidence>
<dbReference type="EMBL" id="CABPRZ010000023">
    <property type="protein sequence ID" value="VVE47462.1"/>
    <property type="molecule type" value="Genomic_DNA"/>
</dbReference>
<evidence type="ECO:0000256" key="8">
    <source>
        <dbReference type="SAM" id="Phobius"/>
    </source>
</evidence>
<dbReference type="InterPro" id="IPR011701">
    <property type="entry name" value="MFS"/>
</dbReference>
<sequence length="438" mass="47008">MQATSTGAPAIDPSLRRKAVIGSTLGNAFEWFDFTVYGLFAVVIAKLYFPSDNDTNSLLASVASLGVAFFFRPIGGLLFGLYADRAGRKAALSLMVLMMALGTGLIGLAPTYAAIGFAAPLLILLARVIQGFSAGGEFGGSTAMLIEFAPPNLRGFYGSFQMCSQALAVAFAGLSAYILNTNLTKEALESWGWRLPFLFGILIGPVGFYIRRRMTESPEFLAYVAARPSEHRSPLRDVFANHYRALLAGFGLTVAATTSFYVTLIYTPIYAVKQLGLPQGSASLSTFLAAMLIAVLCPFTGWLSDRTGRKGLILLFLLLYGLLSFWMFGHLHAAPSLANLLLAQMVPAVCMGFVWGAFPTAVTEVFPVGVRSTGVSILYNVSVMLFGGLAPFWITLLIKATANPLAPAWYILLCVTISLLAYGVMGRRGRPVDAPQHA</sequence>
<comment type="subcellular location">
    <subcellularLocation>
        <location evidence="1">Cell membrane</location>
        <topology evidence="1">Multi-pass membrane protein</topology>
    </subcellularLocation>
</comment>
<evidence type="ECO:0000256" key="5">
    <source>
        <dbReference type="ARBA" id="ARBA00022847"/>
    </source>
</evidence>